<dbReference type="PANTHER" id="PTHR32024">
    <property type="entry name" value="TRK SYSTEM POTASSIUM UPTAKE PROTEIN TRKG-RELATED"/>
    <property type="match status" value="1"/>
</dbReference>
<dbReference type="HOGENOM" id="CLU_026429_0_1_7"/>
<evidence type="ECO:0000256" key="3">
    <source>
        <dbReference type="ARBA" id="ARBA00022475"/>
    </source>
</evidence>
<comment type="subcellular location">
    <subcellularLocation>
        <location evidence="1">Cell membrane</location>
        <topology evidence="1">Multi-pass membrane protein</topology>
    </subcellularLocation>
</comment>
<feature type="transmembrane region" description="Helical" evidence="8">
    <location>
        <begin position="12"/>
        <end position="29"/>
    </location>
</feature>
<dbReference type="AlphaFoldDB" id="L0R6Q8"/>
<evidence type="ECO:0000256" key="8">
    <source>
        <dbReference type="SAM" id="Phobius"/>
    </source>
</evidence>
<evidence type="ECO:0000256" key="1">
    <source>
        <dbReference type="ARBA" id="ARBA00004651"/>
    </source>
</evidence>
<keyword evidence="2" id="KW-0813">Transport</keyword>
<keyword evidence="4 8" id="KW-0812">Transmembrane</keyword>
<feature type="transmembrane region" description="Helical" evidence="8">
    <location>
        <begin position="41"/>
        <end position="61"/>
    </location>
</feature>
<dbReference type="Proteomes" id="UP000010808">
    <property type="component" value="Chromosome"/>
</dbReference>
<accession>L0R6Q8</accession>
<feature type="transmembrane region" description="Helical" evidence="8">
    <location>
        <begin position="351"/>
        <end position="371"/>
    </location>
</feature>
<keyword evidence="7 8" id="KW-0472">Membrane</keyword>
<dbReference type="Pfam" id="PF02386">
    <property type="entry name" value="TrkH"/>
    <property type="match status" value="1"/>
</dbReference>
<feature type="transmembrane region" description="Helical" evidence="8">
    <location>
        <begin position="124"/>
        <end position="143"/>
    </location>
</feature>
<feature type="transmembrane region" description="Helical" evidence="8">
    <location>
        <begin position="73"/>
        <end position="97"/>
    </location>
</feature>
<dbReference type="GO" id="GO:0008324">
    <property type="term" value="F:monoatomic cation transmembrane transporter activity"/>
    <property type="evidence" value="ECO:0007669"/>
    <property type="project" value="InterPro"/>
</dbReference>
<feature type="transmembrane region" description="Helical" evidence="8">
    <location>
        <begin position="232"/>
        <end position="250"/>
    </location>
</feature>
<evidence type="ECO:0000256" key="7">
    <source>
        <dbReference type="ARBA" id="ARBA00023136"/>
    </source>
</evidence>
<dbReference type="KEGG" id="dhy:DESAM_20102"/>
<evidence type="ECO:0000313" key="9">
    <source>
        <dbReference type="EMBL" id="CCO22393.1"/>
    </source>
</evidence>
<keyword evidence="6" id="KW-0406">Ion transport</keyword>
<keyword evidence="9" id="KW-0378">Hydrolase</keyword>
<organism evidence="9 10">
    <name type="scientific">Maridesulfovibrio hydrothermalis AM13 = DSM 14728</name>
    <dbReference type="NCBI Taxonomy" id="1121451"/>
    <lineage>
        <taxon>Bacteria</taxon>
        <taxon>Pseudomonadati</taxon>
        <taxon>Thermodesulfobacteriota</taxon>
        <taxon>Desulfovibrionia</taxon>
        <taxon>Desulfovibrionales</taxon>
        <taxon>Desulfovibrionaceae</taxon>
        <taxon>Maridesulfovibrio</taxon>
    </lineage>
</organism>
<evidence type="ECO:0000256" key="2">
    <source>
        <dbReference type="ARBA" id="ARBA00022448"/>
    </source>
</evidence>
<sequence>MLMKSKASSPFWMPIYAFLAAVITGGLILKLDVCHPGKELSFLDAIFTATSAVCVTGLAVVDTGAFFSRTGQSVILCLIQLGGLGIMTYASLVIYLLGKKVSAADRIAVSQTLIHDPSFNMGKFVVGVVTAVLSFEAIGALLLNRMDPVGFHLYSAVFHSVSAFCNAGFSLYSDSLTTWKDHLGINAVFMVLIIMGGLGFYVMTELWQKLGNFICRRKTEVTAHAFSWHTRVVLETSFFLIAAGGIVLFLTEGMKPHSLKGSNFNELAALFQSVTCRTAGFNSVEISSLTNISLLIMISLMLIGGSPGSCAGGLKTTTFRTWLAFIISKIKGHSQVRVGWYALTRESVNRALTLLTLASVILGSAIVLLSLTEGSHLPHIEARGHFIEITFEAVSAFATVGLSTGLTPGLSDAGKIIIIILMFVGRLGPVWLLTAINSWQSEPRFRLPEDDLPLG</sequence>
<evidence type="ECO:0000313" key="10">
    <source>
        <dbReference type="Proteomes" id="UP000010808"/>
    </source>
</evidence>
<protein>
    <submittedName>
        <fullName evidence="9">H(+)-transporting two-sector ATPase</fullName>
        <ecNumber evidence="9">3.6.3.14</ecNumber>
    </submittedName>
</protein>
<name>L0R6Q8_9BACT</name>
<dbReference type="InterPro" id="IPR003445">
    <property type="entry name" value="Cat_transpt"/>
</dbReference>
<feature type="transmembrane region" description="Helical" evidence="8">
    <location>
        <begin position="416"/>
        <end position="436"/>
    </location>
</feature>
<dbReference type="STRING" id="1121451.DESAM_20102"/>
<feature type="transmembrane region" description="Helical" evidence="8">
    <location>
        <begin position="149"/>
        <end position="171"/>
    </location>
</feature>
<dbReference type="PATRIC" id="fig|1121451.3.peg.376"/>
<dbReference type="OrthoDB" id="9810952at2"/>
<dbReference type="PANTHER" id="PTHR32024:SF1">
    <property type="entry name" value="KTR SYSTEM POTASSIUM UPTAKE PROTEIN B"/>
    <property type="match status" value="1"/>
</dbReference>
<keyword evidence="3" id="KW-1003">Cell membrane</keyword>
<evidence type="ECO:0000256" key="6">
    <source>
        <dbReference type="ARBA" id="ARBA00023065"/>
    </source>
</evidence>
<proteinExistence type="predicted"/>
<dbReference type="EMBL" id="FO203522">
    <property type="protein sequence ID" value="CCO22393.1"/>
    <property type="molecule type" value="Genomic_DNA"/>
</dbReference>
<dbReference type="EC" id="3.6.3.14" evidence="9"/>
<evidence type="ECO:0000256" key="4">
    <source>
        <dbReference type="ARBA" id="ARBA00022692"/>
    </source>
</evidence>
<dbReference type="GO" id="GO:0005886">
    <property type="term" value="C:plasma membrane"/>
    <property type="evidence" value="ECO:0007669"/>
    <property type="project" value="UniProtKB-SubCell"/>
</dbReference>
<keyword evidence="10" id="KW-1185">Reference proteome</keyword>
<dbReference type="GO" id="GO:0030001">
    <property type="term" value="P:metal ion transport"/>
    <property type="evidence" value="ECO:0007669"/>
    <property type="project" value="UniProtKB-ARBA"/>
</dbReference>
<gene>
    <name evidence="9" type="ORF">DESAM_20102</name>
</gene>
<dbReference type="eggNOG" id="COG0168">
    <property type="taxonomic scope" value="Bacteria"/>
</dbReference>
<reference evidence="9 10" key="1">
    <citation type="submission" date="2012-10" db="EMBL/GenBank/DDBJ databases">
        <authorList>
            <person name="Genoscope - CEA"/>
        </authorList>
    </citation>
    <scope>NUCLEOTIDE SEQUENCE [LARGE SCALE GENOMIC DNA]</scope>
    <source>
        <strain evidence="10">AM13 / DSM 14728</strain>
    </source>
</reference>
<keyword evidence="5 8" id="KW-1133">Transmembrane helix</keyword>
<feature type="transmembrane region" description="Helical" evidence="8">
    <location>
        <begin position="183"/>
        <end position="203"/>
    </location>
</feature>
<evidence type="ECO:0000256" key="5">
    <source>
        <dbReference type="ARBA" id="ARBA00022989"/>
    </source>
</evidence>
<dbReference type="GO" id="GO:0016787">
    <property type="term" value="F:hydrolase activity"/>
    <property type="evidence" value="ECO:0007669"/>
    <property type="project" value="UniProtKB-KW"/>
</dbReference>